<dbReference type="Gene3D" id="3.40.50.1240">
    <property type="entry name" value="Phosphoglycerate mutase-like"/>
    <property type="match status" value="1"/>
</dbReference>
<name>A0A4P7XJN8_9ALTE</name>
<dbReference type="KEGG" id="hmi:soil367_09180"/>
<evidence type="ECO:0000313" key="1">
    <source>
        <dbReference type="EMBL" id="QCF26087.1"/>
    </source>
</evidence>
<dbReference type="SMART" id="SM00855">
    <property type="entry name" value="PGAM"/>
    <property type="match status" value="1"/>
</dbReference>
<dbReference type="Proteomes" id="UP000298049">
    <property type="component" value="Chromosome"/>
</dbReference>
<dbReference type="OrthoDB" id="92610at2"/>
<gene>
    <name evidence="1" type="primary">sixA</name>
    <name evidence="1" type="ORF">soil367_09180</name>
</gene>
<dbReference type="InterPro" id="IPR013078">
    <property type="entry name" value="His_Pase_superF_clade-1"/>
</dbReference>
<dbReference type="InterPro" id="IPR004449">
    <property type="entry name" value="SixA"/>
</dbReference>
<protein>
    <submittedName>
        <fullName evidence="1">Phosphohistidine phosphatase SixA</fullName>
    </submittedName>
</protein>
<dbReference type="RefSeq" id="WP_136548810.1">
    <property type="nucleotide sequence ID" value="NZ_CP031093.1"/>
</dbReference>
<dbReference type="SUPFAM" id="SSF53254">
    <property type="entry name" value="Phosphoglycerate mutase-like"/>
    <property type="match status" value="1"/>
</dbReference>
<sequence length="149" mass="15945">MKLMIMRHGEAGAHAVDAQRCLTSRGQAECQRVAGQMAKSSWKPAAVWSSPLVRAQQTANIVAAGFGLDIKSFGSLVPESDPLALIETLQQYASAEPLLLVSHMPLVGELFAILVDGRGSYGFSTSQVVCLEMDIAAAGCGEFRHRFLP</sequence>
<dbReference type="NCBIfam" id="TIGR00249">
    <property type="entry name" value="sixA"/>
    <property type="match status" value="1"/>
</dbReference>
<keyword evidence="2" id="KW-1185">Reference proteome</keyword>
<dbReference type="EMBL" id="CP031093">
    <property type="protein sequence ID" value="QCF26087.1"/>
    <property type="molecule type" value="Genomic_DNA"/>
</dbReference>
<dbReference type="GO" id="GO:0101006">
    <property type="term" value="F:protein histidine phosphatase activity"/>
    <property type="evidence" value="ECO:0007669"/>
    <property type="project" value="InterPro"/>
</dbReference>
<reference evidence="1 2" key="1">
    <citation type="submission" date="2018-07" db="EMBL/GenBank/DDBJ databases">
        <title>Marsedoiliclastica nanhaica gen. nov. sp. nov., a novel marine hydrocarbonoclastic bacterium isolated from an in-situ enriched hydrocarbon-degrading consortium in deep-sea sediment.</title>
        <authorList>
            <person name="Dong C."/>
            <person name="Ma T."/>
            <person name="Liu R."/>
            <person name="Shao Z."/>
        </authorList>
    </citation>
    <scope>NUCLEOTIDE SEQUENCE [LARGE SCALE GENOMIC DNA]</scope>
    <source>
        <strain evidence="2">soil36-7</strain>
    </source>
</reference>
<organism evidence="1 2">
    <name type="scientific">Hydrocarboniclastica marina</name>
    <dbReference type="NCBI Taxonomy" id="2259620"/>
    <lineage>
        <taxon>Bacteria</taxon>
        <taxon>Pseudomonadati</taxon>
        <taxon>Pseudomonadota</taxon>
        <taxon>Gammaproteobacteria</taxon>
        <taxon>Alteromonadales</taxon>
        <taxon>Alteromonadaceae</taxon>
        <taxon>Hydrocarboniclastica</taxon>
    </lineage>
</organism>
<proteinExistence type="predicted"/>
<accession>A0A4P7XJN8</accession>
<dbReference type="GO" id="GO:0005737">
    <property type="term" value="C:cytoplasm"/>
    <property type="evidence" value="ECO:0007669"/>
    <property type="project" value="InterPro"/>
</dbReference>
<dbReference type="CDD" id="cd07067">
    <property type="entry name" value="HP_PGM_like"/>
    <property type="match status" value="1"/>
</dbReference>
<evidence type="ECO:0000313" key="2">
    <source>
        <dbReference type="Proteomes" id="UP000298049"/>
    </source>
</evidence>
<dbReference type="Pfam" id="PF00300">
    <property type="entry name" value="His_Phos_1"/>
    <property type="match status" value="1"/>
</dbReference>
<dbReference type="AlphaFoldDB" id="A0A4P7XJN8"/>
<dbReference type="InterPro" id="IPR029033">
    <property type="entry name" value="His_PPase_superfam"/>
</dbReference>